<keyword evidence="4" id="KW-0808">Transferase</keyword>
<feature type="region of interest" description="Disordered" evidence="14">
    <location>
        <begin position="1214"/>
        <end position="1250"/>
    </location>
</feature>
<dbReference type="GO" id="GO:0005737">
    <property type="term" value="C:cytoplasm"/>
    <property type="evidence" value="ECO:0007669"/>
    <property type="project" value="UniProtKB-SubCell"/>
</dbReference>
<feature type="compositionally biased region" description="Polar residues" evidence="14">
    <location>
        <begin position="986"/>
        <end position="1002"/>
    </location>
</feature>
<evidence type="ECO:0000256" key="8">
    <source>
        <dbReference type="ARBA" id="ARBA00023211"/>
    </source>
</evidence>
<comment type="catalytic activity">
    <reaction evidence="11">
        <text>[1,4-alpha-D-glucosyl](n)-L-tyrosyl-[glycogenin] + UDP-alpha-D-glucose = [1,4-alpha-D-glucosyl](n+1)-L-tyrosyl-[glycogenin] + UDP + H(+)</text>
        <dbReference type="Rhea" id="RHEA:56560"/>
        <dbReference type="Rhea" id="RHEA-COMP:14606"/>
        <dbReference type="Rhea" id="RHEA-COMP:14607"/>
        <dbReference type="ChEBI" id="CHEBI:15378"/>
        <dbReference type="ChEBI" id="CHEBI:58223"/>
        <dbReference type="ChEBI" id="CHEBI:58885"/>
        <dbReference type="ChEBI" id="CHEBI:140574"/>
        <dbReference type="EC" id="2.4.1.186"/>
    </reaction>
</comment>
<dbReference type="SUPFAM" id="SSF53448">
    <property type="entry name" value="Nucleotide-diphospho-sugar transferases"/>
    <property type="match status" value="1"/>
</dbReference>
<feature type="region of interest" description="Disordered" evidence="14">
    <location>
        <begin position="746"/>
        <end position="840"/>
    </location>
</feature>
<evidence type="ECO:0000256" key="3">
    <source>
        <dbReference type="ARBA" id="ARBA00022490"/>
    </source>
</evidence>
<evidence type="ECO:0000256" key="6">
    <source>
        <dbReference type="ARBA" id="ARBA00023056"/>
    </source>
</evidence>
<feature type="compositionally biased region" description="Polar residues" evidence="14">
    <location>
        <begin position="384"/>
        <end position="408"/>
    </location>
</feature>
<keyword evidence="8" id="KW-0464">Manganese</keyword>
<dbReference type="CDD" id="cd02537">
    <property type="entry name" value="GT8_Glycogenin"/>
    <property type="match status" value="1"/>
</dbReference>
<protein>
    <recommendedName>
        <fullName evidence="10">glycogenin glucosyltransferase</fullName>
        <ecNumber evidence="10">2.4.1.186</ecNumber>
    </recommendedName>
</protein>
<feature type="compositionally biased region" description="Basic and acidic residues" evidence="14">
    <location>
        <begin position="433"/>
        <end position="493"/>
    </location>
</feature>
<reference evidence="16" key="1">
    <citation type="submission" date="2020-01" db="EMBL/GenBank/DDBJ databases">
        <title>Draft genome sequence of the Termite Coptotermes fromosanus.</title>
        <authorList>
            <person name="Itakura S."/>
            <person name="Yosikawa Y."/>
            <person name="Umezawa K."/>
        </authorList>
    </citation>
    <scope>NUCLEOTIDE SEQUENCE [LARGE SCALE GENOMIC DNA]</scope>
</reference>
<feature type="compositionally biased region" description="Low complexity" evidence="14">
    <location>
        <begin position="1414"/>
        <end position="1423"/>
    </location>
</feature>
<dbReference type="InterPro" id="IPR050587">
    <property type="entry name" value="GNT1/Glycosyltrans_8"/>
</dbReference>
<accession>A0A6L2Q369</accession>
<feature type="compositionally biased region" description="Basic and acidic residues" evidence="14">
    <location>
        <begin position="566"/>
        <end position="582"/>
    </location>
</feature>
<keyword evidence="5" id="KW-0479">Metal-binding</keyword>
<feature type="compositionally biased region" description="Pro residues" evidence="14">
    <location>
        <begin position="965"/>
        <end position="977"/>
    </location>
</feature>
<name>A0A6L2Q369_COPFO</name>
<feature type="region of interest" description="Disordered" evidence="14">
    <location>
        <begin position="1264"/>
        <end position="1468"/>
    </location>
</feature>
<dbReference type="InterPro" id="IPR029044">
    <property type="entry name" value="Nucleotide-diphossugar_trans"/>
</dbReference>
<dbReference type="InParanoid" id="A0A6L2Q369"/>
<feature type="compositionally biased region" description="Pro residues" evidence="14">
    <location>
        <begin position="812"/>
        <end position="822"/>
    </location>
</feature>
<feature type="compositionally biased region" description="Polar residues" evidence="14">
    <location>
        <begin position="1072"/>
        <end position="1086"/>
    </location>
</feature>
<proteinExistence type="inferred from homology"/>
<dbReference type="GO" id="GO:0005978">
    <property type="term" value="P:glycogen biosynthetic process"/>
    <property type="evidence" value="ECO:0007669"/>
    <property type="project" value="UniProtKB-KW"/>
</dbReference>
<feature type="region of interest" description="Disordered" evidence="14">
    <location>
        <begin position="507"/>
        <end position="596"/>
    </location>
</feature>
<feature type="compositionally biased region" description="Polar residues" evidence="14">
    <location>
        <begin position="1379"/>
        <end position="1389"/>
    </location>
</feature>
<keyword evidence="16" id="KW-1185">Reference proteome</keyword>
<evidence type="ECO:0000256" key="4">
    <source>
        <dbReference type="ARBA" id="ARBA00022679"/>
    </source>
</evidence>
<evidence type="ECO:0000256" key="7">
    <source>
        <dbReference type="ARBA" id="ARBA00023180"/>
    </source>
</evidence>
<dbReference type="Gene3D" id="3.90.550.10">
    <property type="entry name" value="Spore Coat Polysaccharide Biosynthesis Protein SpsA, Chain A"/>
    <property type="match status" value="1"/>
</dbReference>
<dbReference type="FunCoup" id="A0A6L2Q369">
    <property type="interactions" value="130"/>
</dbReference>
<feature type="region of interest" description="Disordered" evidence="14">
    <location>
        <begin position="384"/>
        <end position="493"/>
    </location>
</feature>
<dbReference type="FunFam" id="3.90.550.10:FF:000092">
    <property type="entry name" value="Glycogenin 2"/>
    <property type="match status" value="1"/>
</dbReference>
<dbReference type="OrthoDB" id="2014201at2759"/>
<evidence type="ECO:0000313" key="15">
    <source>
        <dbReference type="EMBL" id="GFG36287.1"/>
    </source>
</evidence>
<dbReference type="GO" id="GO:0008466">
    <property type="term" value="F:glycogenin glucosyltransferase activity"/>
    <property type="evidence" value="ECO:0007669"/>
    <property type="project" value="UniProtKB-EC"/>
</dbReference>
<feature type="compositionally biased region" description="Basic and acidic residues" evidence="14">
    <location>
        <begin position="1174"/>
        <end position="1187"/>
    </location>
</feature>
<keyword evidence="7" id="KW-0325">Glycoprotein</keyword>
<feature type="compositionally biased region" description="Polar residues" evidence="14">
    <location>
        <begin position="859"/>
        <end position="899"/>
    </location>
</feature>
<feature type="non-terminal residue" evidence="15">
    <location>
        <position position="1"/>
    </location>
</feature>
<comment type="similarity">
    <text evidence="9">Belongs to the glycosyltransferase 8 family. Glycogenin subfamily.</text>
</comment>
<keyword evidence="6" id="KW-0320">Glycogen biosynthesis</keyword>
<evidence type="ECO:0000256" key="14">
    <source>
        <dbReference type="SAM" id="MobiDB-lite"/>
    </source>
</evidence>
<organism evidence="15 16">
    <name type="scientific">Coptotermes formosanus</name>
    <name type="common">Formosan subterranean termite</name>
    <dbReference type="NCBI Taxonomy" id="36987"/>
    <lineage>
        <taxon>Eukaryota</taxon>
        <taxon>Metazoa</taxon>
        <taxon>Ecdysozoa</taxon>
        <taxon>Arthropoda</taxon>
        <taxon>Hexapoda</taxon>
        <taxon>Insecta</taxon>
        <taxon>Pterygota</taxon>
        <taxon>Neoptera</taxon>
        <taxon>Polyneoptera</taxon>
        <taxon>Dictyoptera</taxon>
        <taxon>Blattodea</taxon>
        <taxon>Blattoidea</taxon>
        <taxon>Termitoidae</taxon>
        <taxon>Rhinotermitidae</taxon>
        <taxon>Coptotermes</taxon>
    </lineage>
</organism>
<keyword evidence="3" id="KW-0963">Cytoplasm</keyword>
<feature type="compositionally biased region" description="Pro residues" evidence="14">
    <location>
        <begin position="1358"/>
        <end position="1375"/>
    </location>
</feature>
<evidence type="ECO:0000256" key="10">
    <source>
        <dbReference type="ARBA" id="ARBA00038934"/>
    </source>
</evidence>
<dbReference type="EC" id="2.4.1.186" evidence="10"/>
<feature type="compositionally biased region" description="Low complexity" evidence="14">
    <location>
        <begin position="776"/>
        <end position="787"/>
    </location>
</feature>
<evidence type="ECO:0000256" key="12">
    <source>
        <dbReference type="ARBA" id="ARBA00052293"/>
    </source>
</evidence>
<feature type="region of interest" description="Disordered" evidence="14">
    <location>
        <begin position="610"/>
        <end position="638"/>
    </location>
</feature>
<dbReference type="Proteomes" id="UP000502823">
    <property type="component" value="Unassembled WGS sequence"/>
</dbReference>
<comment type="catalytic activity">
    <reaction evidence="12">
        <text>L-tyrosyl-[glycogenin] + UDP-alpha-D-glucose = alpha-D-glucosyl-L-tyrosyl-[glycogenin] + UDP + H(+)</text>
        <dbReference type="Rhea" id="RHEA:23360"/>
        <dbReference type="Rhea" id="RHEA-COMP:14604"/>
        <dbReference type="Rhea" id="RHEA-COMP:14605"/>
        <dbReference type="ChEBI" id="CHEBI:15378"/>
        <dbReference type="ChEBI" id="CHEBI:46858"/>
        <dbReference type="ChEBI" id="CHEBI:58223"/>
        <dbReference type="ChEBI" id="CHEBI:58885"/>
        <dbReference type="ChEBI" id="CHEBI:140573"/>
        <dbReference type="EC" id="2.4.1.186"/>
    </reaction>
</comment>
<feature type="compositionally biased region" description="Low complexity" evidence="14">
    <location>
        <begin position="1018"/>
        <end position="1028"/>
    </location>
</feature>
<comment type="function">
    <text evidence="13">Self-glucosylating initiator of glycogen synthesis. It catalyzes the formation of a short alpha (1,4)-glucosyl chain covalently attached via a glucose 1-O-tyrosyl linkage to internal tyrosine residues and these chains act as primers for the elongation reaction catalyzed by glycogen synthase.</text>
</comment>
<feature type="compositionally biased region" description="Low complexity" evidence="14">
    <location>
        <begin position="1453"/>
        <end position="1468"/>
    </location>
</feature>
<dbReference type="GO" id="GO:0046872">
    <property type="term" value="F:metal ion binding"/>
    <property type="evidence" value="ECO:0007669"/>
    <property type="project" value="UniProtKB-KW"/>
</dbReference>
<evidence type="ECO:0000256" key="2">
    <source>
        <dbReference type="ARBA" id="ARBA00004496"/>
    </source>
</evidence>
<comment type="cofactor">
    <cofactor evidence="1">
        <name>Mn(2+)</name>
        <dbReference type="ChEBI" id="CHEBI:29035"/>
    </cofactor>
</comment>
<comment type="subcellular location">
    <subcellularLocation>
        <location evidence="2">Cytoplasm</location>
    </subcellularLocation>
</comment>
<evidence type="ECO:0000313" key="16">
    <source>
        <dbReference type="Proteomes" id="UP000502823"/>
    </source>
</evidence>
<evidence type="ECO:0000256" key="5">
    <source>
        <dbReference type="ARBA" id="ARBA00022723"/>
    </source>
</evidence>
<dbReference type="PANTHER" id="PTHR11183">
    <property type="entry name" value="GLYCOGENIN SUBFAMILY MEMBER"/>
    <property type="match status" value="1"/>
</dbReference>
<feature type="compositionally biased region" description="Basic and acidic residues" evidence="14">
    <location>
        <begin position="520"/>
        <end position="542"/>
    </location>
</feature>
<gene>
    <name evidence="15" type="ORF">Cfor_00819</name>
</gene>
<feature type="compositionally biased region" description="Basic residues" evidence="14">
    <location>
        <begin position="543"/>
        <end position="557"/>
    </location>
</feature>
<evidence type="ECO:0000256" key="1">
    <source>
        <dbReference type="ARBA" id="ARBA00001936"/>
    </source>
</evidence>
<dbReference type="EMBL" id="BLKM01000627">
    <property type="protein sequence ID" value="GFG36287.1"/>
    <property type="molecule type" value="Genomic_DNA"/>
</dbReference>
<feature type="compositionally biased region" description="Basic and acidic residues" evidence="14">
    <location>
        <begin position="1395"/>
        <end position="1404"/>
    </location>
</feature>
<comment type="caution">
    <text evidence="15">The sequence shown here is derived from an EMBL/GenBank/DDBJ whole genome shotgun (WGS) entry which is preliminary data.</text>
</comment>
<evidence type="ECO:0000256" key="11">
    <source>
        <dbReference type="ARBA" id="ARBA00050886"/>
    </source>
</evidence>
<feature type="region of interest" description="Disordered" evidence="14">
    <location>
        <begin position="853"/>
        <end position="1195"/>
    </location>
</feature>
<evidence type="ECO:0000256" key="9">
    <source>
        <dbReference type="ARBA" id="ARBA00038162"/>
    </source>
</evidence>
<feature type="compositionally biased region" description="Low complexity" evidence="14">
    <location>
        <begin position="1285"/>
        <end position="1294"/>
    </location>
</feature>
<sequence>YAWVTLATNDSYSLGALVLGHSLRRVDTPHDLVVLVTPGVSAAMRNQLSSVFTVVQEVNVLDSQDEANLALLERPELGITFTKLHCWRLTQYEKCVFLDADTLASVLKNSDELFEREELSAAPDPGWPDCFNSGVFVYRPSLDTFNNLIKFAVSKGSFDGGDQGLLNLYFSDWATKDITRHLPFLYNMVSTATYSYLPAYKAFGEGAKIAHFIGPNKPWLQYFDPETRLVRPPQGSEHLQYLLQLWWDIFCSTVHPSLSPDMAHCSSNETQAGPASQTVSHFSIDLFQKFQPMSIYSDYQPISVSPYVEDLSLSFWDPWENYEEHSKDTKYNDRSSHTTLWNYHGSEQQHRAFENDKRQSGWQRYTDRYQGTQHNVMSSAETFHTQPHHSNLSGHNNASIQSPQYHPQQSHERLVPHQSYQHSHLEHHHHRTEPHYHHESHYQPELHTHHQVPHHHEPHNQTEMHAQKPHYHHEPQRQAEHHRHEPHNQPEPHYQELQYHNKPHNDIQQHHQQHYHLKSHHPETHYEQQHHGEQHHDTDRREHHNHHESHNQQHYHWHNSSQHQHHNQDHQHECHEHHDTQHQQDMQHGSTVHDKETHQVYTISSAPWEGQNQQHRHGDHQDHQAHPDPPPPASYISSTVNNSKYIKVTNEPHCLVAQPALEVESSKAADNDLGLAGALAQVTLGVPRSAEQTALEEHVRRQAWEQGSMDYMGRDSFDNIWRKITETLAQAPPRPVPQKAVTAEITTTQPTSEPTLPEPKPTTLPPTGAGDAPVITSTTSPPLQPTLDSETLPPKSTDPFVPSVPLGGLTPSPSPGEQPVPHTPSVTEATPPTSPPIVVPTADSKALKVDVEPLETPPVGSTPTKFVSEEQVPSPTRQVTQASESRLQTEAASVVQQGDVSAVCKELGPVQEMKAPEQEKVRSSPQQTVPTQGVPEALVPSETKSSEALLASQQTLPAQESPVAPSTPQPSPIPEAPVTPSILQEPPTQESPASLPSVTPPQESLVVPVALSTPEQSPVPGVPVTPAVPQVPPTQEGPVVQSTSQPTPTPESSVTPVILSTSEPPPIPEVPLTSSIQEVSPTQESPSAAVPLSTPEPTVMQESPGAPPTPQETSTQDVPAVPVLPQQPSSAQDALVAPVSKSVEQKEPTSVQQQLPPTPPASPGTVETKPTKALSEKTEVKPAEQKESPLAPVPIEQPKVSTLLQTQEAVQQKVTASAPPLLPSQKVPVSTTTDETPAISETKPVEETPFPQLSVIKDQAVAAPVPPAPVPLPSAETETVPLAVPVPTESASETPPSPVPLSKSKESPKASSVAEPVHGEATPTVPSKTESSFVRDAPEREAEIKPAGGKGATVSPTQPKPAEPSKPVPSKPVCPPSTLDPSSSDQASVPSAQSKPEEPSKSEPSKPPAPASPPTTEDASPSDQAPVPPKRRGHKAAGTSTPDQGAASKPVAQSQQGKGSKQVQKGKK</sequence>
<feature type="compositionally biased region" description="Low complexity" evidence="14">
    <location>
        <begin position="1038"/>
        <end position="1057"/>
    </location>
</feature>
<evidence type="ECO:0000256" key="13">
    <source>
        <dbReference type="ARBA" id="ARBA00057883"/>
    </source>
</evidence>